<dbReference type="PROSITE" id="PS50026">
    <property type="entry name" value="EGF_3"/>
    <property type="match status" value="2"/>
</dbReference>
<evidence type="ECO:0000256" key="2">
    <source>
        <dbReference type="SAM" id="MobiDB-lite"/>
    </source>
</evidence>
<feature type="domain" description="EGF-like" evidence="4">
    <location>
        <begin position="826"/>
        <end position="861"/>
    </location>
</feature>
<protein>
    <submittedName>
        <fullName evidence="5">Multiple EGF-like-domains 6</fullName>
    </submittedName>
</protein>
<feature type="disulfide bond" evidence="1">
    <location>
        <begin position="815"/>
        <end position="824"/>
    </location>
</feature>
<feature type="domain" description="EGF-like" evidence="4">
    <location>
        <begin position="791"/>
        <end position="825"/>
    </location>
</feature>
<reference evidence="5" key="1">
    <citation type="submission" date="2020-06" db="EMBL/GenBank/DDBJ databases">
        <authorList>
            <consortium name="Plant Systems Biology data submission"/>
        </authorList>
    </citation>
    <scope>NUCLEOTIDE SEQUENCE</scope>
    <source>
        <strain evidence="5">D6</strain>
    </source>
</reference>
<proteinExistence type="predicted"/>
<evidence type="ECO:0000259" key="4">
    <source>
        <dbReference type="PROSITE" id="PS50026"/>
    </source>
</evidence>
<feature type="region of interest" description="Disordered" evidence="2">
    <location>
        <begin position="17"/>
        <end position="84"/>
    </location>
</feature>
<dbReference type="AlphaFoldDB" id="A0A9N8E7I9"/>
<sequence length="876" mass="98907">MIPIRTTNLSQRLHEELGDVANAREDQSVSVSPFDERMEDQENEEFFRSVQPHPVNSRGSTLASGSSYSGATSSSQPIAREPQPLKVESVKKYKEHAAELAKGKQQQQKQTKEQALQACERAPRLVPVTETGDDAKHKPSVSVQAPSSSAGRSPEEHRGEKRLQEDIYSLIYTANLCSQAFAFACFVFVFQETLLLLILFDEVDFWDGDGNVWEIPPGVPVRVNVAQAISMILILSSMLGDSGDLPNGVIRLVNGYHVNVLVKNPHASFGKWFVAGVVQASVGLTMTVVLFFLVMQSTTVLGLTLNFAALSFVMDIDNITFQMGKEGFLTRNIQKACQRVEHHWVPNWNAKRTRICQNLMVVILLVALFVPYGFLVNAQWNAKYVCSKIFIQFKDEGIPYLSYYTGNFYLYQMENTIFGGIKARIDSRVYFLDETETLKLAYCNKELAWTISLAEVNDHCLYLYKSTSPTTTFDVTTIGSMPWVSWSFEQRRTTPVDLYLTCNDCDDGPRGNCHGHNGQCIENECRCYDNNTGIACEQILPGCERLRLDARFNRFPFEAGASFSDFFEILRFPEDGKIFLANERPVYVSYYSVAPGNATGRSNLTDTGTASSELDGRGVDILFFNGRRWVILARDHPHFINKHSNRHLREIGSGEDSRLYSVYEGQENYDNNMHPRERRLHEDDPHDGAMTVEYAMMDVFGTENEFDEKVLPLVLNLTELLGITYERPIDDVKKYFYRPYFFSAPVEPLTANDVLDPVGLDWYRSYRASSHLMSQWSHDGSQALGTVFLCGDCHWWSNRCMNAGFCNETTSTCECAEYYGGALCERPLTCHEKGSCENGGTCEAWKDYCTCPGNFFGSLCQYDGLKNFAEIPPVPN</sequence>
<evidence type="ECO:0000256" key="3">
    <source>
        <dbReference type="SAM" id="Phobius"/>
    </source>
</evidence>
<dbReference type="Gene3D" id="2.10.25.10">
    <property type="entry name" value="Laminin"/>
    <property type="match status" value="1"/>
</dbReference>
<dbReference type="GO" id="GO:0005112">
    <property type="term" value="F:Notch binding"/>
    <property type="evidence" value="ECO:0007669"/>
    <property type="project" value="TreeGrafter"/>
</dbReference>
<feature type="compositionally biased region" description="Low complexity" evidence="2">
    <location>
        <begin position="140"/>
        <end position="150"/>
    </location>
</feature>
<dbReference type="Proteomes" id="UP001153069">
    <property type="component" value="Unassembled WGS sequence"/>
</dbReference>
<evidence type="ECO:0000313" key="5">
    <source>
        <dbReference type="EMBL" id="CAB9515289.1"/>
    </source>
</evidence>
<keyword evidence="1" id="KW-0245">EGF-like domain</keyword>
<dbReference type="PANTHER" id="PTHR24044">
    <property type="entry name" value="NOTCH LIGAND FAMILY MEMBER"/>
    <property type="match status" value="1"/>
</dbReference>
<keyword evidence="1" id="KW-1015">Disulfide bond</keyword>
<feature type="disulfide bond" evidence="1">
    <location>
        <begin position="851"/>
        <end position="860"/>
    </location>
</feature>
<dbReference type="PROSITE" id="PS00022">
    <property type="entry name" value="EGF_1"/>
    <property type="match status" value="2"/>
</dbReference>
<keyword evidence="6" id="KW-1185">Reference proteome</keyword>
<accession>A0A9N8E7I9</accession>
<keyword evidence="3" id="KW-1133">Transmembrane helix</keyword>
<evidence type="ECO:0000256" key="1">
    <source>
        <dbReference type="PROSITE-ProRule" id="PRU00076"/>
    </source>
</evidence>
<feature type="transmembrane region" description="Helical" evidence="3">
    <location>
        <begin position="272"/>
        <end position="294"/>
    </location>
</feature>
<feature type="compositionally biased region" description="Low complexity" evidence="2">
    <location>
        <begin position="57"/>
        <end position="75"/>
    </location>
</feature>
<feature type="transmembrane region" description="Helical" evidence="3">
    <location>
        <begin position="359"/>
        <end position="380"/>
    </location>
</feature>
<gene>
    <name evidence="5" type="ORF">SEMRO_705_G190340.1</name>
</gene>
<keyword evidence="3" id="KW-0812">Transmembrane</keyword>
<keyword evidence="3" id="KW-0472">Membrane</keyword>
<feature type="region of interest" description="Disordered" evidence="2">
    <location>
        <begin position="96"/>
        <end position="159"/>
    </location>
</feature>
<dbReference type="PANTHER" id="PTHR24044:SF420">
    <property type="entry name" value="DELTA AND NOTCH-LIKE EPIDERMAL GROWTH FACTOR-RELATED RECEPTOR ISOFORM X1"/>
    <property type="match status" value="1"/>
</dbReference>
<comment type="caution">
    <text evidence="5">The sequence shown here is derived from an EMBL/GenBank/DDBJ whole genome shotgun (WGS) entry which is preliminary data.</text>
</comment>
<dbReference type="InterPro" id="IPR050906">
    <property type="entry name" value="Notch_signaling"/>
</dbReference>
<comment type="caution">
    <text evidence="1">Lacks conserved residue(s) required for the propagation of feature annotation.</text>
</comment>
<dbReference type="SMART" id="SM00181">
    <property type="entry name" value="EGF"/>
    <property type="match status" value="3"/>
</dbReference>
<dbReference type="OrthoDB" id="47245at2759"/>
<name>A0A9N8E7I9_9STRA</name>
<feature type="compositionally biased region" description="Low complexity" evidence="2">
    <location>
        <begin position="103"/>
        <end position="118"/>
    </location>
</feature>
<evidence type="ECO:0000313" key="6">
    <source>
        <dbReference type="Proteomes" id="UP001153069"/>
    </source>
</evidence>
<dbReference type="EMBL" id="CAICTM010000704">
    <property type="protein sequence ID" value="CAB9515289.1"/>
    <property type="molecule type" value="Genomic_DNA"/>
</dbReference>
<dbReference type="InterPro" id="IPR000742">
    <property type="entry name" value="EGF"/>
</dbReference>
<feature type="compositionally biased region" description="Basic and acidic residues" evidence="2">
    <location>
        <begin position="17"/>
        <end position="27"/>
    </location>
</feature>
<organism evidence="5 6">
    <name type="scientific">Seminavis robusta</name>
    <dbReference type="NCBI Taxonomy" id="568900"/>
    <lineage>
        <taxon>Eukaryota</taxon>
        <taxon>Sar</taxon>
        <taxon>Stramenopiles</taxon>
        <taxon>Ochrophyta</taxon>
        <taxon>Bacillariophyta</taxon>
        <taxon>Bacillariophyceae</taxon>
        <taxon>Bacillariophycidae</taxon>
        <taxon>Naviculales</taxon>
        <taxon>Naviculaceae</taxon>
        <taxon>Seminavis</taxon>
    </lineage>
</organism>